<dbReference type="RefSeq" id="WP_307266221.1">
    <property type="nucleotide sequence ID" value="NZ_JAUSVX010000001.1"/>
</dbReference>
<evidence type="ECO:0000313" key="2">
    <source>
        <dbReference type="Proteomes" id="UP001242480"/>
    </source>
</evidence>
<dbReference type="Proteomes" id="UP001242480">
    <property type="component" value="Unassembled WGS sequence"/>
</dbReference>
<name>A0ABU0IYI1_9HYPH</name>
<organism evidence="1 2">
    <name type="scientific">Labrys wisconsinensis</name>
    <dbReference type="NCBI Taxonomy" id="425677"/>
    <lineage>
        <taxon>Bacteria</taxon>
        <taxon>Pseudomonadati</taxon>
        <taxon>Pseudomonadota</taxon>
        <taxon>Alphaproteobacteria</taxon>
        <taxon>Hyphomicrobiales</taxon>
        <taxon>Xanthobacteraceae</taxon>
        <taxon>Labrys</taxon>
    </lineage>
</organism>
<reference evidence="1 2" key="1">
    <citation type="submission" date="2023-07" db="EMBL/GenBank/DDBJ databases">
        <title>Genomic Encyclopedia of Type Strains, Phase IV (KMG-IV): sequencing the most valuable type-strain genomes for metagenomic binning, comparative biology and taxonomic classification.</title>
        <authorList>
            <person name="Goeker M."/>
        </authorList>
    </citation>
    <scope>NUCLEOTIDE SEQUENCE [LARGE SCALE GENOMIC DNA]</scope>
    <source>
        <strain evidence="1 2">DSM 19619</strain>
    </source>
</reference>
<dbReference type="EMBL" id="JAUSVX010000001">
    <property type="protein sequence ID" value="MDQ0467060.1"/>
    <property type="molecule type" value="Genomic_DNA"/>
</dbReference>
<protein>
    <submittedName>
        <fullName evidence="1">Uncharacterized protein</fullName>
    </submittedName>
</protein>
<comment type="caution">
    <text evidence="1">The sequence shown here is derived from an EMBL/GenBank/DDBJ whole genome shotgun (WGS) entry which is preliminary data.</text>
</comment>
<sequence>MTGALPLDASERGLLAELADRLIPPAPGRLSASEAGIAGSLLAAIEEHVPERVALLRAVVGRAGRDGPGAALAGLKAEDLAAYDAFCETIAAAYFMAPDVRAGVGFPGRVAVPARADAAEMADLLLPVLEAGFAPRGYPR</sequence>
<evidence type="ECO:0000313" key="1">
    <source>
        <dbReference type="EMBL" id="MDQ0467060.1"/>
    </source>
</evidence>
<gene>
    <name evidence="1" type="ORF">QO011_000055</name>
</gene>
<keyword evidence="2" id="KW-1185">Reference proteome</keyword>
<accession>A0ABU0IYI1</accession>
<proteinExistence type="predicted"/>